<evidence type="ECO:0000256" key="2">
    <source>
        <dbReference type="ARBA" id="ARBA00022741"/>
    </source>
</evidence>
<feature type="region of interest" description="Disordered" evidence="7">
    <location>
        <begin position="1"/>
        <end position="20"/>
    </location>
</feature>
<dbReference type="PROSITE" id="PS01215">
    <property type="entry name" value="MRP"/>
    <property type="match status" value="1"/>
</dbReference>
<proteinExistence type="inferred from homology"/>
<accession>A0A7T6ARR8</accession>
<dbReference type="GO" id="GO:0046872">
    <property type="term" value="F:metal ion binding"/>
    <property type="evidence" value="ECO:0007669"/>
    <property type="project" value="UniProtKB-KW"/>
</dbReference>
<dbReference type="InterPro" id="IPR027417">
    <property type="entry name" value="P-loop_NTPase"/>
</dbReference>
<organism evidence="8 9">
    <name type="scientific">Desulfobulbus oligotrophicus</name>
    <dbReference type="NCBI Taxonomy" id="1909699"/>
    <lineage>
        <taxon>Bacteria</taxon>
        <taxon>Pseudomonadati</taxon>
        <taxon>Thermodesulfobacteriota</taxon>
        <taxon>Desulfobulbia</taxon>
        <taxon>Desulfobulbales</taxon>
        <taxon>Desulfobulbaceae</taxon>
        <taxon>Desulfobulbus</taxon>
    </lineage>
</organism>
<comment type="function">
    <text evidence="6">Binds and transfers iron-sulfur (Fe-S) clusters to target apoproteins. Can hydrolyze ATP.</text>
</comment>
<dbReference type="InterPro" id="IPR019591">
    <property type="entry name" value="Mrp/NBP35_ATP-bd"/>
</dbReference>
<dbReference type="FunFam" id="3.40.50.300:FF:001119">
    <property type="entry name" value="Iron-sulfur cluster carrier protein"/>
    <property type="match status" value="1"/>
</dbReference>
<evidence type="ECO:0000256" key="4">
    <source>
        <dbReference type="ARBA" id="ARBA00023004"/>
    </source>
</evidence>
<gene>
    <name evidence="8" type="ORF">HP555_13620</name>
</gene>
<name>A0A7T6ARR8_9BACT</name>
<dbReference type="InterPro" id="IPR033756">
    <property type="entry name" value="YlxH/NBP35"/>
</dbReference>
<comment type="subunit">
    <text evidence="6">Homodimer.</text>
</comment>
<dbReference type="PANTHER" id="PTHR23264">
    <property type="entry name" value="NUCLEOTIDE-BINDING PROTEIN NBP35 YEAST -RELATED"/>
    <property type="match status" value="1"/>
</dbReference>
<evidence type="ECO:0000313" key="8">
    <source>
        <dbReference type="EMBL" id="QQG66828.1"/>
    </source>
</evidence>
<dbReference type="RefSeq" id="WP_199263113.1">
    <property type="nucleotide sequence ID" value="NZ_CP054140.1"/>
</dbReference>
<sequence>MSSSCGSSCESSSQNSSCGSGDARLAQQDIAITRSLGKIKNKILVMSGKGGVGKSTVAVNLALCLAKKGHKVGLMDVDLHGPDVVRMLNLTGTLEPPANPDDLIPPLAFNENLKVVSLEYMMKDRDDAIIWRGPLKIQAIRQFLADMDWGELDYLIVDAPPGTGDEPLTVAQTIPGVQAVVVTTPQAVALADVRKSINFCKAVDMPIVGVVENMAGFVCPHCGETVDIFSKGGGEETARDFDLPFLGRVPMDPRVVVAGDTGTPYLSSNEDSPAIKAFDAVVTAVERRLPPGPATVNPFAATGCACTSGGCGSK</sequence>
<keyword evidence="3 6" id="KW-0067">ATP-binding</keyword>
<evidence type="ECO:0000313" key="9">
    <source>
        <dbReference type="Proteomes" id="UP000596092"/>
    </source>
</evidence>
<protein>
    <recommendedName>
        <fullName evidence="6">Iron-sulfur cluster carrier protein</fullName>
    </recommendedName>
</protein>
<keyword evidence="5 6" id="KW-0411">Iron-sulfur</keyword>
<keyword evidence="1 6" id="KW-0479">Metal-binding</keyword>
<feature type="binding site" evidence="6">
    <location>
        <begin position="48"/>
        <end position="55"/>
    </location>
    <ligand>
        <name>ATP</name>
        <dbReference type="ChEBI" id="CHEBI:30616"/>
    </ligand>
</feature>
<keyword evidence="4 6" id="KW-0408">Iron</keyword>
<dbReference type="GO" id="GO:0016887">
    <property type="term" value="F:ATP hydrolysis activity"/>
    <property type="evidence" value="ECO:0007669"/>
    <property type="project" value="UniProtKB-UniRule"/>
</dbReference>
<keyword evidence="2 6" id="KW-0547">Nucleotide-binding</keyword>
<dbReference type="InterPro" id="IPR000808">
    <property type="entry name" value="Mrp-like_CS"/>
</dbReference>
<dbReference type="Pfam" id="PF10609">
    <property type="entry name" value="ParA"/>
    <property type="match status" value="1"/>
</dbReference>
<dbReference type="GO" id="GO:0005524">
    <property type="term" value="F:ATP binding"/>
    <property type="evidence" value="ECO:0007669"/>
    <property type="project" value="UniProtKB-UniRule"/>
</dbReference>
<evidence type="ECO:0000256" key="3">
    <source>
        <dbReference type="ARBA" id="ARBA00022840"/>
    </source>
</evidence>
<keyword evidence="6" id="KW-0378">Hydrolase</keyword>
<keyword evidence="9" id="KW-1185">Reference proteome</keyword>
<dbReference type="CDD" id="cd02037">
    <property type="entry name" value="Mrp_NBP35"/>
    <property type="match status" value="1"/>
</dbReference>
<dbReference type="PANTHER" id="PTHR23264:SF19">
    <property type="entry name" value="CYTOSOLIC FE-S CLUSTER ASSEMBLY FACTOR NUBP2"/>
    <property type="match status" value="1"/>
</dbReference>
<dbReference type="EMBL" id="CP054140">
    <property type="protein sequence ID" value="QQG66828.1"/>
    <property type="molecule type" value="Genomic_DNA"/>
</dbReference>
<dbReference type="AlphaFoldDB" id="A0A7T6ARR8"/>
<dbReference type="KEGG" id="dog:HP555_13620"/>
<dbReference type="GO" id="GO:0016226">
    <property type="term" value="P:iron-sulfur cluster assembly"/>
    <property type="evidence" value="ECO:0007669"/>
    <property type="project" value="InterPro"/>
</dbReference>
<evidence type="ECO:0000256" key="5">
    <source>
        <dbReference type="ARBA" id="ARBA00023014"/>
    </source>
</evidence>
<comment type="similarity">
    <text evidence="6">Belongs to the Mrp/NBP35 ATP-binding proteins family.</text>
</comment>
<dbReference type="GO" id="GO:0140663">
    <property type="term" value="F:ATP-dependent FeS chaperone activity"/>
    <property type="evidence" value="ECO:0007669"/>
    <property type="project" value="InterPro"/>
</dbReference>
<dbReference type="Proteomes" id="UP000596092">
    <property type="component" value="Chromosome"/>
</dbReference>
<dbReference type="SUPFAM" id="SSF52540">
    <property type="entry name" value="P-loop containing nucleoside triphosphate hydrolases"/>
    <property type="match status" value="1"/>
</dbReference>
<dbReference type="GO" id="GO:0051536">
    <property type="term" value="F:iron-sulfur cluster binding"/>
    <property type="evidence" value="ECO:0007669"/>
    <property type="project" value="UniProtKB-UniRule"/>
</dbReference>
<dbReference type="Gene3D" id="3.40.50.300">
    <property type="entry name" value="P-loop containing nucleotide triphosphate hydrolases"/>
    <property type="match status" value="1"/>
</dbReference>
<evidence type="ECO:0000256" key="7">
    <source>
        <dbReference type="SAM" id="MobiDB-lite"/>
    </source>
</evidence>
<dbReference type="GO" id="GO:0005829">
    <property type="term" value="C:cytosol"/>
    <property type="evidence" value="ECO:0007669"/>
    <property type="project" value="TreeGrafter"/>
</dbReference>
<reference evidence="8 9" key="1">
    <citation type="submission" date="2020-05" db="EMBL/GenBank/DDBJ databases">
        <title>Complete genome of Desulfobulbus oligotrophicus.</title>
        <authorList>
            <person name="Podar M."/>
        </authorList>
    </citation>
    <scope>NUCLEOTIDE SEQUENCE [LARGE SCALE GENOMIC DNA]</scope>
    <source>
        <strain evidence="8 9">Prop6</strain>
    </source>
</reference>
<evidence type="ECO:0000256" key="1">
    <source>
        <dbReference type="ARBA" id="ARBA00022723"/>
    </source>
</evidence>
<dbReference type="HAMAP" id="MF_02040">
    <property type="entry name" value="Mrp_NBP35"/>
    <property type="match status" value="1"/>
</dbReference>
<evidence type="ECO:0000256" key="6">
    <source>
        <dbReference type="HAMAP-Rule" id="MF_02040"/>
    </source>
</evidence>